<dbReference type="AlphaFoldDB" id="A0A7R9MRI4"/>
<dbReference type="EMBL" id="OC958436">
    <property type="protein sequence ID" value="CAD7665136.1"/>
    <property type="molecule type" value="Genomic_DNA"/>
</dbReference>
<dbReference type="EMBL" id="CAJPVJ010043611">
    <property type="protein sequence ID" value="CAG2182273.1"/>
    <property type="molecule type" value="Genomic_DNA"/>
</dbReference>
<evidence type="ECO:0000313" key="1">
    <source>
        <dbReference type="EMBL" id="CAD7665136.1"/>
    </source>
</evidence>
<dbReference type="Proteomes" id="UP000728032">
    <property type="component" value="Unassembled WGS sequence"/>
</dbReference>
<feature type="non-terminal residue" evidence="1">
    <location>
        <position position="100"/>
    </location>
</feature>
<evidence type="ECO:0000313" key="2">
    <source>
        <dbReference type="Proteomes" id="UP000728032"/>
    </source>
</evidence>
<proteinExistence type="predicted"/>
<reference evidence="1" key="1">
    <citation type="submission" date="2020-11" db="EMBL/GenBank/DDBJ databases">
        <authorList>
            <person name="Tran Van P."/>
        </authorList>
    </citation>
    <scope>NUCLEOTIDE SEQUENCE</scope>
</reference>
<organism evidence="1">
    <name type="scientific">Oppiella nova</name>
    <dbReference type="NCBI Taxonomy" id="334625"/>
    <lineage>
        <taxon>Eukaryota</taxon>
        <taxon>Metazoa</taxon>
        <taxon>Ecdysozoa</taxon>
        <taxon>Arthropoda</taxon>
        <taxon>Chelicerata</taxon>
        <taxon>Arachnida</taxon>
        <taxon>Acari</taxon>
        <taxon>Acariformes</taxon>
        <taxon>Sarcoptiformes</taxon>
        <taxon>Oribatida</taxon>
        <taxon>Brachypylina</taxon>
        <taxon>Oppioidea</taxon>
        <taxon>Oppiidae</taxon>
        <taxon>Oppiella</taxon>
    </lineage>
</organism>
<sequence length="100" mass="11186">AAPHQMSPYSRSQSHRPFHWVRGSRGLRHPALSSAPFDGSDECLKSRPTGQLAWSLTTASVRAMALSTGAGISWRKKISRNSFRSHRSLKWITMPEDPDL</sequence>
<gene>
    <name evidence="1" type="ORF">ONB1V03_LOCUS21694</name>
</gene>
<protein>
    <submittedName>
        <fullName evidence="1">Uncharacterized protein</fullName>
    </submittedName>
</protein>
<name>A0A7R9MRI4_9ACAR</name>
<accession>A0A7R9MRI4</accession>
<keyword evidence="2" id="KW-1185">Reference proteome</keyword>
<feature type="non-terminal residue" evidence="1">
    <location>
        <position position="1"/>
    </location>
</feature>